<evidence type="ECO:0000256" key="1">
    <source>
        <dbReference type="SAM" id="MobiDB-lite"/>
    </source>
</evidence>
<dbReference type="EMBL" id="CAJOBF010003382">
    <property type="protein sequence ID" value="CAF4088423.1"/>
    <property type="molecule type" value="Genomic_DNA"/>
</dbReference>
<reference evidence="3" key="1">
    <citation type="submission" date="2021-02" db="EMBL/GenBank/DDBJ databases">
        <authorList>
            <person name="Nowell W R."/>
        </authorList>
    </citation>
    <scope>NUCLEOTIDE SEQUENCE</scope>
</reference>
<name>A0A819U3Y2_9BILA</name>
<feature type="region of interest" description="Disordered" evidence="1">
    <location>
        <begin position="156"/>
        <end position="199"/>
    </location>
</feature>
<dbReference type="Proteomes" id="UP000663842">
    <property type="component" value="Unassembled WGS sequence"/>
</dbReference>
<feature type="compositionally biased region" description="Low complexity" evidence="1">
    <location>
        <begin position="101"/>
        <end position="115"/>
    </location>
</feature>
<feature type="compositionally biased region" description="Low complexity" evidence="1">
    <location>
        <begin position="168"/>
        <end position="177"/>
    </location>
</feature>
<dbReference type="Proteomes" id="UP000663887">
    <property type="component" value="Unassembled WGS sequence"/>
</dbReference>
<feature type="region of interest" description="Disordered" evidence="1">
    <location>
        <begin position="96"/>
        <end position="124"/>
    </location>
</feature>
<accession>A0A819U3Y2</accession>
<comment type="caution">
    <text evidence="3">The sequence shown here is derived from an EMBL/GenBank/DDBJ whole genome shotgun (WGS) entry which is preliminary data.</text>
</comment>
<organism evidence="3 4">
    <name type="scientific">Rotaria magnacalcarata</name>
    <dbReference type="NCBI Taxonomy" id="392030"/>
    <lineage>
        <taxon>Eukaryota</taxon>
        <taxon>Metazoa</taxon>
        <taxon>Spiralia</taxon>
        <taxon>Gnathifera</taxon>
        <taxon>Rotifera</taxon>
        <taxon>Eurotatoria</taxon>
        <taxon>Bdelloidea</taxon>
        <taxon>Philodinida</taxon>
        <taxon>Philodinidae</taxon>
        <taxon>Rotaria</taxon>
    </lineage>
</organism>
<evidence type="ECO:0000313" key="3">
    <source>
        <dbReference type="EMBL" id="CAF4088423.1"/>
    </source>
</evidence>
<gene>
    <name evidence="3" type="ORF">UXM345_LOCUS21515</name>
    <name evidence="2" type="ORF">XDN619_LOCUS13849</name>
</gene>
<dbReference type="EMBL" id="CAJNRG010005502">
    <property type="protein sequence ID" value="CAF2077329.1"/>
    <property type="molecule type" value="Genomic_DNA"/>
</dbReference>
<protein>
    <submittedName>
        <fullName evidence="3">Uncharacterized protein</fullName>
    </submittedName>
</protein>
<sequence>MQSIPPPPQLVHFQHYRGDSVYRDNRYNYQYYGYNNNPNHNNNMNNFNRRKDIAPNQNFQQRFNINNGYRRNQYSYQNSRRGTIIGPLGQTEFIRNKKTSRSTSRQRQLQQRCTSGPRQRQLNDFMPPLLRDASPVNALLQTLNFITQAIRTNDTTQPFEVNPDLNENENVNEQQPKQQKKNQSERLTTNTASNRRRQR</sequence>
<evidence type="ECO:0000313" key="4">
    <source>
        <dbReference type="Proteomes" id="UP000663842"/>
    </source>
</evidence>
<dbReference type="AlphaFoldDB" id="A0A819U3Y2"/>
<proteinExistence type="predicted"/>
<evidence type="ECO:0000313" key="2">
    <source>
        <dbReference type="EMBL" id="CAF2077329.1"/>
    </source>
</evidence>